<dbReference type="PANTHER" id="PTHR43177">
    <property type="entry name" value="PROTEIN NRFC"/>
    <property type="match status" value="1"/>
</dbReference>
<keyword evidence="5" id="KW-0249">Electron transport</keyword>
<keyword evidence="6" id="KW-0408">Iron</keyword>
<dbReference type="EMBL" id="CP046244">
    <property type="protein sequence ID" value="QGP90860.1"/>
    <property type="molecule type" value="Genomic_DNA"/>
</dbReference>
<dbReference type="InterPro" id="IPR017900">
    <property type="entry name" value="4Fe4S_Fe_S_CS"/>
</dbReference>
<evidence type="ECO:0000256" key="4">
    <source>
        <dbReference type="ARBA" id="ARBA00022737"/>
    </source>
</evidence>
<dbReference type="RefSeq" id="WP_156271316.1">
    <property type="nucleotide sequence ID" value="NZ_CP046244.1"/>
</dbReference>
<dbReference type="SUPFAM" id="SSF54862">
    <property type="entry name" value="4Fe-4S ferredoxins"/>
    <property type="match status" value="1"/>
</dbReference>
<dbReference type="Pfam" id="PF13247">
    <property type="entry name" value="Fer4_11"/>
    <property type="match status" value="1"/>
</dbReference>
<keyword evidence="4" id="KW-0677">Repeat</keyword>
<dbReference type="PANTHER" id="PTHR43177:SF5">
    <property type="entry name" value="ANAEROBIC DIMETHYL SULFOXIDE REDUCTASE CHAIN B-RELATED"/>
    <property type="match status" value="1"/>
</dbReference>
<keyword evidence="7" id="KW-0411">Iron-sulfur</keyword>
<evidence type="ECO:0000256" key="6">
    <source>
        <dbReference type="ARBA" id="ARBA00023004"/>
    </source>
</evidence>
<organism evidence="9 10">
    <name type="scientific">Neomoorella glycerini</name>
    <dbReference type="NCBI Taxonomy" id="55779"/>
    <lineage>
        <taxon>Bacteria</taxon>
        <taxon>Bacillati</taxon>
        <taxon>Bacillota</taxon>
        <taxon>Clostridia</taxon>
        <taxon>Neomoorellales</taxon>
        <taxon>Neomoorellaceae</taxon>
        <taxon>Neomoorella</taxon>
    </lineage>
</organism>
<feature type="domain" description="4Fe-4S ferredoxin-type" evidence="8">
    <location>
        <begin position="82"/>
        <end position="111"/>
    </location>
</feature>
<keyword evidence="1" id="KW-0813">Transport</keyword>
<dbReference type="GO" id="GO:0046872">
    <property type="term" value="F:metal ion binding"/>
    <property type="evidence" value="ECO:0007669"/>
    <property type="project" value="UniProtKB-KW"/>
</dbReference>
<reference evidence="9 10" key="1">
    <citation type="submission" date="2019-11" db="EMBL/GenBank/DDBJ databases">
        <title>Genome sequence of Moorella glycerini DSM11254.</title>
        <authorList>
            <person name="Poehlein A."/>
            <person name="Boeer T."/>
            <person name="Daniel R."/>
        </authorList>
    </citation>
    <scope>NUCLEOTIDE SEQUENCE [LARGE SCALE GENOMIC DNA]</scope>
    <source>
        <strain evidence="9 10">DSM 11254</strain>
    </source>
</reference>
<dbReference type="InterPro" id="IPR017896">
    <property type="entry name" value="4Fe4S_Fe-S-bd"/>
</dbReference>
<dbReference type="Proteomes" id="UP000425916">
    <property type="component" value="Chromosome"/>
</dbReference>
<dbReference type="CDD" id="cd16371">
    <property type="entry name" value="DMSOR_beta_like"/>
    <property type="match status" value="1"/>
</dbReference>
<dbReference type="PROSITE" id="PS00198">
    <property type="entry name" value="4FE4S_FER_1"/>
    <property type="match status" value="1"/>
</dbReference>
<evidence type="ECO:0000256" key="2">
    <source>
        <dbReference type="ARBA" id="ARBA00022485"/>
    </source>
</evidence>
<gene>
    <name evidence="9" type="ORF">MGLY_01720</name>
</gene>
<evidence type="ECO:0000313" key="9">
    <source>
        <dbReference type="EMBL" id="QGP90860.1"/>
    </source>
</evidence>
<evidence type="ECO:0000256" key="3">
    <source>
        <dbReference type="ARBA" id="ARBA00022723"/>
    </source>
</evidence>
<sequence length="236" mass="25742">MAVKYAFLVDSSRCTGCRACEIACKNENKLPMGPRWRRLRSRETGKFPDLKVVNASISCNHCEDPACMRVCPAGAYTKRPDGLVIHDAEKCIGCRYCVMACPYGAPQFNEETGRVGKCRACLERLQQGLEPACVRICMYDALDFGDINDPNSNISQRIKKSGAMPVPGTSLFYIPPDGRAGELLPGEFQEPAAMHWWLNIIRPGGKIVFGAAAAAVAASLAMGAIKKEGGKDNEHR</sequence>
<dbReference type="AlphaFoldDB" id="A0A6I5ZLU1"/>
<keyword evidence="2" id="KW-0004">4Fe-4S</keyword>
<keyword evidence="10" id="KW-1185">Reference proteome</keyword>
<protein>
    <submittedName>
        <fullName evidence="9">4Fe-4S dicluster domain protein</fullName>
    </submittedName>
</protein>
<evidence type="ECO:0000313" key="10">
    <source>
        <dbReference type="Proteomes" id="UP000425916"/>
    </source>
</evidence>
<keyword evidence="3" id="KW-0479">Metal-binding</keyword>
<name>A0A6I5ZLU1_9FIRM</name>
<proteinExistence type="predicted"/>
<dbReference type="Gene3D" id="3.30.70.20">
    <property type="match status" value="2"/>
</dbReference>
<feature type="domain" description="4Fe-4S ferredoxin-type" evidence="8">
    <location>
        <begin position="49"/>
        <end position="81"/>
    </location>
</feature>
<dbReference type="OrthoDB" id="9810688at2"/>
<evidence type="ECO:0000256" key="7">
    <source>
        <dbReference type="ARBA" id="ARBA00023014"/>
    </source>
</evidence>
<feature type="domain" description="4Fe-4S ferredoxin-type" evidence="8">
    <location>
        <begin position="5"/>
        <end position="35"/>
    </location>
</feature>
<dbReference type="InterPro" id="IPR050954">
    <property type="entry name" value="ET_IronSulfur_Cluster-Binding"/>
</dbReference>
<evidence type="ECO:0000256" key="5">
    <source>
        <dbReference type="ARBA" id="ARBA00022982"/>
    </source>
</evidence>
<dbReference type="PROSITE" id="PS51379">
    <property type="entry name" value="4FE4S_FER_2"/>
    <property type="match status" value="3"/>
</dbReference>
<accession>A0A6I5ZLU1</accession>
<evidence type="ECO:0000259" key="8">
    <source>
        <dbReference type="PROSITE" id="PS51379"/>
    </source>
</evidence>
<dbReference type="GO" id="GO:0051539">
    <property type="term" value="F:4 iron, 4 sulfur cluster binding"/>
    <property type="evidence" value="ECO:0007669"/>
    <property type="project" value="UniProtKB-KW"/>
</dbReference>
<evidence type="ECO:0000256" key="1">
    <source>
        <dbReference type="ARBA" id="ARBA00022448"/>
    </source>
</evidence>